<comment type="caution">
    <text evidence="1">The sequence shown here is derived from an EMBL/GenBank/DDBJ whole genome shotgun (WGS) entry which is preliminary data.</text>
</comment>
<proteinExistence type="predicted"/>
<sequence length="56" mass="6595">MRSRPIPIIYTSWSQNLMVDAPNYTLGRARIIQLSYYPIIRMNVHHHLSQTSVQIL</sequence>
<dbReference type="EMBL" id="JANAVB010040019">
    <property type="protein sequence ID" value="KAJ6799047.1"/>
    <property type="molecule type" value="Genomic_DNA"/>
</dbReference>
<accession>A0AAX6E4M2</accession>
<evidence type="ECO:0000313" key="2">
    <source>
        <dbReference type="Proteomes" id="UP001140949"/>
    </source>
</evidence>
<reference evidence="1" key="1">
    <citation type="journal article" date="2023" name="GigaByte">
        <title>Genome assembly of the bearded iris, Iris pallida Lam.</title>
        <authorList>
            <person name="Bruccoleri R.E."/>
            <person name="Oakeley E.J."/>
            <person name="Faust A.M.E."/>
            <person name="Altorfer M."/>
            <person name="Dessus-Babus S."/>
            <person name="Burckhardt D."/>
            <person name="Oertli M."/>
            <person name="Naumann U."/>
            <person name="Petersen F."/>
            <person name="Wong J."/>
        </authorList>
    </citation>
    <scope>NUCLEOTIDE SEQUENCE</scope>
    <source>
        <strain evidence="1">GSM-AAB239-AS_SAM_17_03QT</strain>
    </source>
</reference>
<organism evidence="1 2">
    <name type="scientific">Iris pallida</name>
    <name type="common">Sweet iris</name>
    <dbReference type="NCBI Taxonomy" id="29817"/>
    <lineage>
        <taxon>Eukaryota</taxon>
        <taxon>Viridiplantae</taxon>
        <taxon>Streptophyta</taxon>
        <taxon>Embryophyta</taxon>
        <taxon>Tracheophyta</taxon>
        <taxon>Spermatophyta</taxon>
        <taxon>Magnoliopsida</taxon>
        <taxon>Liliopsida</taxon>
        <taxon>Asparagales</taxon>
        <taxon>Iridaceae</taxon>
        <taxon>Iridoideae</taxon>
        <taxon>Irideae</taxon>
        <taxon>Iris</taxon>
    </lineage>
</organism>
<keyword evidence="2" id="KW-1185">Reference proteome</keyword>
<evidence type="ECO:0000313" key="1">
    <source>
        <dbReference type="EMBL" id="KAJ6799047.1"/>
    </source>
</evidence>
<protein>
    <submittedName>
        <fullName evidence="1">Uncharacterized protein</fullName>
    </submittedName>
</protein>
<gene>
    <name evidence="1" type="ORF">M6B38_209065</name>
</gene>
<dbReference type="AlphaFoldDB" id="A0AAX6E4M2"/>
<reference evidence="1" key="2">
    <citation type="submission" date="2023-04" db="EMBL/GenBank/DDBJ databases">
        <authorList>
            <person name="Bruccoleri R.E."/>
            <person name="Oakeley E.J."/>
            <person name="Faust A.-M."/>
            <person name="Dessus-Babus S."/>
            <person name="Altorfer M."/>
            <person name="Burckhardt D."/>
            <person name="Oertli M."/>
            <person name="Naumann U."/>
            <person name="Petersen F."/>
            <person name="Wong J."/>
        </authorList>
    </citation>
    <scope>NUCLEOTIDE SEQUENCE</scope>
    <source>
        <strain evidence="1">GSM-AAB239-AS_SAM_17_03QT</strain>
        <tissue evidence="1">Leaf</tissue>
    </source>
</reference>
<dbReference type="Proteomes" id="UP001140949">
    <property type="component" value="Unassembled WGS sequence"/>
</dbReference>
<name>A0AAX6E4M2_IRIPA</name>